<dbReference type="InterPro" id="IPR004042">
    <property type="entry name" value="Intein_endonuc_central"/>
</dbReference>
<dbReference type="Gene3D" id="3.40.50.300">
    <property type="entry name" value="P-loop containing nucleotide triphosphate hydrolases"/>
    <property type="match status" value="2"/>
</dbReference>
<dbReference type="PROSITE" id="PS50819">
    <property type="entry name" value="INTEIN_ENDONUCLEASE"/>
    <property type="match status" value="1"/>
</dbReference>
<sequence>MAPKPTLEQTAIVDAFTPGDKNLVVEAGAGAGKALRADQPVLTPTGWRPIAELAVGDPIIGRDGLTYDVSGVYPQGVRPLYAIRLSDGNTVIADAEHRWLVQHHKRRDRGTPGEVLTTAQILERGLTRPAGNGARWFLPMPEPVKLPEAELPLDPWLLGLLLGDGMLGKGTLVISTADAPIIDRVRALVEPMGVTATPNPTRPIDYRLSARRTTKPGHRGFWNPLVEALKGLGLRGVMSHEKFVPQVYAFASADQRLELLRGLLDSDGHRSNGDSAEFVTTSSRLAEDVRWLVQSLGGTATLVEKPTTHKLAYRMRIKLPAHLVPFWLERKAAGWCDDARVIPFRAIRSITPVEPGEAVCISVTAPDHLYLTTGCIPTHNTSTLKMAAAATPGRRGLYIAYNRAIKEDAEKSFPKDVICKTAHGLAYGAVGKLYARRLRAPRMPSLQIAKLLRINSPLYVPGGIIPPAVVARIVMSTVAKFCHSAHTNILLQSVPRIPGFDDPETMRVLAAEIPLLAMKAWEDLTRVDGKLPFSHDVYLKIYSMSGPQLPYDYVLMDEAQDANPPVTAIVEGQRNAQKVLVGDQSQAIYGWRGSSDAMAGFDGVRLTLSQSFRFGPAVAEEANKWLEYLDAPLRLRGFEQINSRIDALAEPDALLCRTNAATIAAAMDAMKNGSRVALVGGGKSIAALAEAAIQLKAGAGCSHPELYAFKTWGEVQDYCENEEAGSDLAPFVKLIDSHGADVVLDIVGRLTSEDRADLVLSTAHKAKGREWHHVKVADDFSEPKPKDDGSPGMIRREDAMLAYVTVTRAQYVLDNAGLAWIDNYL</sequence>
<evidence type="ECO:0000256" key="4">
    <source>
        <dbReference type="ARBA" id="ARBA00022813"/>
    </source>
</evidence>
<evidence type="ECO:0000259" key="7">
    <source>
        <dbReference type="PROSITE" id="PS50819"/>
    </source>
</evidence>
<dbReference type="EMBL" id="JBICRM010000034">
    <property type="protein sequence ID" value="MFG1709144.1"/>
    <property type="molecule type" value="Genomic_DNA"/>
</dbReference>
<dbReference type="Pfam" id="PF14528">
    <property type="entry name" value="LAGLIDADG_3"/>
    <property type="match status" value="1"/>
</dbReference>
<keyword evidence="9" id="KW-1185">Reference proteome</keyword>
<keyword evidence="6" id="KW-0651">Protein splicing</keyword>
<dbReference type="PROSITE" id="PS50817">
    <property type="entry name" value="INTEIN_N_TER"/>
    <property type="match status" value="1"/>
</dbReference>
<proteinExistence type="predicted"/>
<dbReference type="Pfam" id="PF00580">
    <property type="entry name" value="UvrD-helicase"/>
    <property type="match status" value="1"/>
</dbReference>
<keyword evidence="2" id="KW-0378">Hydrolase</keyword>
<evidence type="ECO:0000256" key="1">
    <source>
        <dbReference type="ARBA" id="ARBA00022741"/>
    </source>
</evidence>
<comment type="caution">
    <text evidence="8">The sequence shown here is derived from an EMBL/GenBank/DDBJ whole genome shotgun (WGS) entry which is preliminary data.</text>
</comment>
<gene>
    <name evidence="8" type="ORF">ACFLIM_38730</name>
</gene>
<evidence type="ECO:0000256" key="5">
    <source>
        <dbReference type="ARBA" id="ARBA00022840"/>
    </source>
</evidence>
<keyword evidence="3" id="KW-0347">Helicase</keyword>
<dbReference type="SUPFAM" id="SSF52540">
    <property type="entry name" value="P-loop containing nucleoside triphosphate hydrolases"/>
    <property type="match status" value="1"/>
</dbReference>
<dbReference type="SUPFAM" id="SSF55608">
    <property type="entry name" value="Homing endonucleases"/>
    <property type="match status" value="2"/>
</dbReference>
<dbReference type="RefSeq" id="WP_393173633.1">
    <property type="nucleotide sequence ID" value="NZ_JBICRM010000034.1"/>
</dbReference>
<keyword evidence="5" id="KW-0067">ATP-binding</keyword>
<keyword evidence="1" id="KW-0547">Nucleotide-binding</keyword>
<protein>
    <submittedName>
        <fullName evidence="8">UvrD-helicase domain-containing protein</fullName>
    </submittedName>
</protein>
<evidence type="ECO:0000256" key="3">
    <source>
        <dbReference type="ARBA" id="ARBA00022806"/>
    </source>
</evidence>
<dbReference type="PANTHER" id="PTHR11070:SF30">
    <property type="entry name" value="F-BOX DNA HELICASE 1"/>
    <property type="match status" value="1"/>
</dbReference>
<dbReference type="PANTHER" id="PTHR11070">
    <property type="entry name" value="UVRD / RECB / PCRA DNA HELICASE FAMILY MEMBER"/>
    <property type="match status" value="1"/>
</dbReference>
<evidence type="ECO:0000313" key="9">
    <source>
        <dbReference type="Proteomes" id="UP001603978"/>
    </source>
</evidence>
<dbReference type="InterPro" id="IPR000212">
    <property type="entry name" value="DNA_helicase_UvrD/REP"/>
</dbReference>
<evidence type="ECO:0000256" key="2">
    <source>
        <dbReference type="ARBA" id="ARBA00022801"/>
    </source>
</evidence>
<dbReference type="PRINTS" id="PR00379">
    <property type="entry name" value="INTEIN"/>
</dbReference>
<feature type="domain" description="DOD-type homing endonuclease" evidence="7">
    <location>
        <begin position="157"/>
        <end position="298"/>
    </location>
</feature>
<dbReference type="InterPro" id="IPR014016">
    <property type="entry name" value="UvrD-like_ATP-bd"/>
</dbReference>
<dbReference type="Gene3D" id="2.170.16.10">
    <property type="entry name" value="Hedgehog/Intein (Hint) domain"/>
    <property type="match status" value="1"/>
</dbReference>
<organism evidence="8 9">
    <name type="scientific">Nonomuraea marmarensis</name>
    <dbReference type="NCBI Taxonomy" id="3351344"/>
    <lineage>
        <taxon>Bacteria</taxon>
        <taxon>Bacillati</taxon>
        <taxon>Actinomycetota</taxon>
        <taxon>Actinomycetes</taxon>
        <taxon>Streptosporangiales</taxon>
        <taxon>Streptosporangiaceae</taxon>
        <taxon>Nonomuraea</taxon>
    </lineage>
</organism>
<dbReference type="InterPro" id="IPR006141">
    <property type="entry name" value="Intein_N"/>
</dbReference>
<evidence type="ECO:0000256" key="6">
    <source>
        <dbReference type="ARBA" id="ARBA00023000"/>
    </source>
</evidence>
<dbReference type="Gene3D" id="3.10.28.10">
    <property type="entry name" value="Homing endonucleases"/>
    <property type="match status" value="1"/>
</dbReference>
<dbReference type="InterPro" id="IPR027417">
    <property type="entry name" value="P-loop_NTPase"/>
</dbReference>
<dbReference type="InterPro" id="IPR027434">
    <property type="entry name" value="Homing_endonucl"/>
</dbReference>
<accession>A0ABW7AP10</accession>
<keyword evidence="4" id="KW-0068">Autocatalytic cleavage</keyword>
<dbReference type="SUPFAM" id="SSF51294">
    <property type="entry name" value="Hedgehog/intein (Hint) domain"/>
    <property type="match status" value="1"/>
</dbReference>
<dbReference type="InterPro" id="IPR004860">
    <property type="entry name" value="LAGLIDADG_dom"/>
</dbReference>
<name>A0ABW7AP10_9ACTN</name>
<reference evidence="8 9" key="1">
    <citation type="submission" date="2024-10" db="EMBL/GenBank/DDBJ databases">
        <authorList>
            <person name="Topkara A.R."/>
            <person name="Saygin H."/>
        </authorList>
    </citation>
    <scope>NUCLEOTIDE SEQUENCE [LARGE SCALE GENOMIC DNA]</scope>
    <source>
        <strain evidence="8 9">M3C6</strain>
    </source>
</reference>
<dbReference type="InterPro" id="IPR036844">
    <property type="entry name" value="Hint_dom_sf"/>
</dbReference>
<dbReference type="InterPro" id="IPR006142">
    <property type="entry name" value="INTEIN"/>
</dbReference>
<evidence type="ECO:0000313" key="8">
    <source>
        <dbReference type="EMBL" id="MFG1709144.1"/>
    </source>
</evidence>
<dbReference type="Proteomes" id="UP001603978">
    <property type="component" value="Unassembled WGS sequence"/>
</dbReference>